<name>A0A7J9IT13_9ROSI</name>
<comment type="caution">
    <text evidence="1">The sequence shown here is derived from an EMBL/GenBank/DDBJ whole genome shotgun (WGS) entry which is preliminary data.</text>
</comment>
<reference evidence="1 2" key="1">
    <citation type="journal article" date="2019" name="Genome Biol. Evol.">
        <title>Insights into the evolution of the New World diploid cottons (Gossypium, subgenus Houzingenia) based on genome sequencing.</title>
        <authorList>
            <person name="Grover C.E."/>
            <person name="Arick M.A. 2nd"/>
            <person name="Thrash A."/>
            <person name="Conover J.L."/>
            <person name="Sanders W.S."/>
            <person name="Peterson D.G."/>
            <person name="Frelichowski J.E."/>
            <person name="Scheffler J.A."/>
            <person name="Scheffler B.E."/>
            <person name="Wendel J.F."/>
        </authorList>
    </citation>
    <scope>NUCLEOTIDE SEQUENCE [LARGE SCALE GENOMIC DNA]</scope>
    <source>
        <strain evidence="1">6</strain>
        <tissue evidence="1">Leaf</tissue>
    </source>
</reference>
<proteinExistence type="predicted"/>
<organism evidence="1 2">
    <name type="scientific">Gossypium armourianum</name>
    <dbReference type="NCBI Taxonomy" id="34283"/>
    <lineage>
        <taxon>Eukaryota</taxon>
        <taxon>Viridiplantae</taxon>
        <taxon>Streptophyta</taxon>
        <taxon>Embryophyta</taxon>
        <taxon>Tracheophyta</taxon>
        <taxon>Spermatophyta</taxon>
        <taxon>Magnoliopsida</taxon>
        <taxon>eudicotyledons</taxon>
        <taxon>Gunneridae</taxon>
        <taxon>Pentapetalae</taxon>
        <taxon>rosids</taxon>
        <taxon>malvids</taxon>
        <taxon>Malvales</taxon>
        <taxon>Malvaceae</taxon>
        <taxon>Malvoideae</taxon>
        <taxon>Gossypium</taxon>
    </lineage>
</organism>
<sequence length="67" mass="7542">MPKSWEAKVIAIKERRNLETLTLDKLIGSLLTLDMRLNEGVEEAKNEKKKVGVALKSTTIEDSELSE</sequence>
<protein>
    <submittedName>
        <fullName evidence="1">Uncharacterized protein</fullName>
    </submittedName>
</protein>
<dbReference type="AlphaFoldDB" id="A0A7J9IT13"/>
<keyword evidence="2" id="KW-1185">Reference proteome</keyword>
<evidence type="ECO:0000313" key="2">
    <source>
        <dbReference type="Proteomes" id="UP000593575"/>
    </source>
</evidence>
<dbReference type="EMBL" id="JABFAE010000003">
    <property type="protein sequence ID" value="MBA0824908.1"/>
    <property type="molecule type" value="Genomic_DNA"/>
</dbReference>
<gene>
    <name evidence="1" type="ORF">Goarm_021543</name>
</gene>
<accession>A0A7J9IT13</accession>
<evidence type="ECO:0000313" key="1">
    <source>
        <dbReference type="EMBL" id="MBA0824908.1"/>
    </source>
</evidence>
<dbReference type="Proteomes" id="UP000593575">
    <property type="component" value="Unassembled WGS sequence"/>
</dbReference>